<protein>
    <submittedName>
        <fullName evidence="10">ATP-dependent RNA helicase DeaD</fullName>
    </submittedName>
</protein>
<evidence type="ECO:0000256" key="7">
    <source>
        <dbReference type="SAM" id="MobiDB-lite"/>
    </source>
</evidence>
<dbReference type="PROSITE" id="PS00039">
    <property type="entry name" value="DEAD_ATP_HELICASE"/>
    <property type="match status" value="1"/>
</dbReference>
<evidence type="ECO:0000256" key="4">
    <source>
        <dbReference type="ARBA" id="ARBA00022840"/>
    </source>
</evidence>
<evidence type="ECO:0000256" key="5">
    <source>
        <dbReference type="ARBA" id="ARBA00038437"/>
    </source>
</evidence>
<dbReference type="CDD" id="cd00268">
    <property type="entry name" value="DEADc"/>
    <property type="match status" value="1"/>
</dbReference>
<dbReference type="SUPFAM" id="SSF52540">
    <property type="entry name" value="P-loop containing nucleoside triphosphate hydrolases"/>
    <property type="match status" value="1"/>
</dbReference>
<evidence type="ECO:0000313" key="10">
    <source>
        <dbReference type="EMBL" id="SFK37139.1"/>
    </source>
</evidence>
<reference evidence="11" key="1">
    <citation type="submission" date="2016-10" db="EMBL/GenBank/DDBJ databases">
        <authorList>
            <person name="Varghese N."/>
            <person name="Submissions S."/>
        </authorList>
    </citation>
    <scope>NUCLEOTIDE SEQUENCE [LARGE SCALE GENOMIC DNA]</scope>
    <source>
        <strain evidence="11">CGMCC 1.6474</strain>
    </source>
</reference>
<keyword evidence="11" id="KW-1185">Reference proteome</keyword>
<dbReference type="Pfam" id="PF00271">
    <property type="entry name" value="Helicase_C"/>
    <property type="match status" value="1"/>
</dbReference>
<dbReference type="InterPro" id="IPR050079">
    <property type="entry name" value="DEAD_box_RNA_helicase"/>
</dbReference>
<accession>A0A1I3Z0L6</accession>
<name>A0A1I3Z0L6_9HYPH</name>
<dbReference type="PANTHER" id="PTHR47959:SF1">
    <property type="entry name" value="ATP-DEPENDENT RNA HELICASE DBPA"/>
    <property type="match status" value="1"/>
</dbReference>
<feature type="domain" description="Helicase C-terminal" evidence="9">
    <location>
        <begin position="235"/>
        <end position="377"/>
    </location>
</feature>
<feature type="region of interest" description="Disordered" evidence="7">
    <location>
        <begin position="435"/>
        <end position="459"/>
    </location>
</feature>
<comment type="similarity">
    <text evidence="5 6">Belongs to the DEAD box helicase family.</text>
</comment>
<organism evidence="10 11">
    <name type="scientific">Methylorubrum salsuginis</name>
    <dbReference type="NCBI Taxonomy" id="414703"/>
    <lineage>
        <taxon>Bacteria</taxon>
        <taxon>Pseudomonadati</taxon>
        <taxon>Pseudomonadota</taxon>
        <taxon>Alphaproteobacteria</taxon>
        <taxon>Hyphomicrobiales</taxon>
        <taxon>Methylobacteriaceae</taxon>
        <taxon>Methylorubrum</taxon>
    </lineage>
</organism>
<dbReference type="InterPro" id="IPR027417">
    <property type="entry name" value="P-loop_NTPase"/>
</dbReference>
<dbReference type="InterPro" id="IPR012677">
    <property type="entry name" value="Nucleotide-bd_a/b_plait_sf"/>
</dbReference>
<evidence type="ECO:0000256" key="6">
    <source>
        <dbReference type="RuleBase" id="RU000492"/>
    </source>
</evidence>
<keyword evidence="2 6" id="KW-0378">Hydrolase</keyword>
<feature type="compositionally biased region" description="Basic and acidic residues" evidence="7">
    <location>
        <begin position="527"/>
        <end position="539"/>
    </location>
</feature>
<dbReference type="PROSITE" id="PS51194">
    <property type="entry name" value="HELICASE_CTER"/>
    <property type="match status" value="1"/>
</dbReference>
<dbReference type="RefSeq" id="WP_091941453.1">
    <property type="nucleotide sequence ID" value="NZ_FOSV01000001.1"/>
</dbReference>
<evidence type="ECO:0000313" key="11">
    <source>
        <dbReference type="Proteomes" id="UP000198804"/>
    </source>
</evidence>
<keyword evidence="1 6" id="KW-0547">Nucleotide-binding</keyword>
<dbReference type="InterPro" id="IPR005580">
    <property type="entry name" value="DbpA/CsdA_RNA-bd_dom"/>
</dbReference>
<dbReference type="SMART" id="SM00490">
    <property type="entry name" value="HELICc"/>
    <property type="match status" value="1"/>
</dbReference>
<dbReference type="GO" id="GO:0016787">
    <property type="term" value="F:hydrolase activity"/>
    <property type="evidence" value="ECO:0007669"/>
    <property type="project" value="UniProtKB-KW"/>
</dbReference>
<evidence type="ECO:0000256" key="3">
    <source>
        <dbReference type="ARBA" id="ARBA00022806"/>
    </source>
</evidence>
<evidence type="ECO:0000256" key="1">
    <source>
        <dbReference type="ARBA" id="ARBA00022741"/>
    </source>
</evidence>
<proteinExistence type="inferred from homology"/>
<gene>
    <name evidence="10" type="ORF">SAMN04488125_101431</name>
</gene>
<dbReference type="PROSITE" id="PS51192">
    <property type="entry name" value="HELICASE_ATP_BIND_1"/>
    <property type="match status" value="1"/>
</dbReference>
<dbReference type="GO" id="GO:0003676">
    <property type="term" value="F:nucleic acid binding"/>
    <property type="evidence" value="ECO:0007669"/>
    <property type="project" value="InterPro"/>
</dbReference>
<dbReference type="InterPro" id="IPR000629">
    <property type="entry name" value="RNA-helicase_DEAD-box_CS"/>
</dbReference>
<dbReference type="GO" id="GO:0003724">
    <property type="term" value="F:RNA helicase activity"/>
    <property type="evidence" value="ECO:0007669"/>
    <property type="project" value="TreeGrafter"/>
</dbReference>
<dbReference type="CDD" id="cd12252">
    <property type="entry name" value="RRM_DbpA"/>
    <property type="match status" value="1"/>
</dbReference>
<keyword evidence="3 6" id="KW-0347">Helicase</keyword>
<dbReference type="Gene3D" id="3.40.50.300">
    <property type="entry name" value="P-loop containing nucleotide triphosphate hydrolases"/>
    <property type="match status" value="2"/>
</dbReference>
<dbReference type="Pfam" id="PF03880">
    <property type="entry name" value="DbpA"/>
    <property type="match status" value="1"/>
</dbReference>
<evidence type="ECO:0000259" key="8">
    <source>
        <dbReference type="PROSITE" id="PS51192"/>
    </source>
</evidence>
<dbReference type="GO" id="GO:0005829">
    <property type="term" value="C:cytosol"/>
    <property type="evidence" value="ECO:0007669"/>
    <property type="project" value="TreeGrafter"/>
</dbReference>
<sequence>MPFPPLPTPLARALEARSYAEPTPVQQAVLDAETGRDLLVSAQTGSGKTVAFGLAIAGTLLDANEALPPPGAPLALAIAPTRELALQVQRELMWLYAETGARVIANVGGMDPRRESRALEAGAHIVVGTPGRLRDHLERGRLVTENLRAVVLDEADEMLDMGFREDLEFILAATPPARRTLLFSATLPKAIVTLAERYQRDALRLAVAGETRGHADIAYRAVRVMPREVEHAVVNVLRFIDAPVSIVFCNTRDGVRHLQASLTERGFSAVALSGELGQGERNAALQALRDGRARVCVATDVAARGIDLPGLDLVIHADLPHDAEVMQHRSGRTGRAGRKGTSVVLVPASRRRRAEQMFAIAKVNAEWSGPPTADEIRVLDRERMMADPLLAEVESDEDRDWEKEWAEALLERFPPERLAASLARLYRSRIPVPEDVTDPGFEPPRRSDPRVGAPIGAPRVGDDEPGVWFRLNMGRRDRAEPRRLLPMLTRRGGIGRGDIGAIRIFDRETTFEIRGSAAEAFAEAFARRGPPDVRVERMQGEAPAAGKPPKSPRAAKHRREVVGKTAQRR</sequence>
<dbReference type="Gene3D" id="3.30.70.330">
    <property type="match status" value="1"/>
</dbReference>
<dbReference type="EMBL" id="FOSV01000001">
    <property type="protein sequence ID" value="SFK37139.1"/>
    <property type="molecule type" value="Genomic_DNA"/>
</dbReference>
<dbReference type="Pfam" id="PF00270">
    <property type="entry name" value="DEAD"/>
    <property type="match status" value="1"/>
</dbReference>
<evidence type="ECO:0000256" key="2">
    <source>
        <dbReference type="ARBA" id="ARBA00022801"/>
    </source>
</evidence>
<dbReference type="OrthoDB" id="9805696at2"/>
<dbReference type="InterPro" id="IPR001650">
    <property type="entry name" value="Helicase_C-like"/>
</dbReference>
<dbReference type="CDD" id="cd18787">
    <property type="entry name" value="SF2_C_DEAD"/>
    <property type="match status" value="1"/>
</dbReference>
<dbReference type="STRING" id="414703.SAMN04488125_101431"/>
<dbReference type="SMART" id="SM00487">
    <property type="entry name" value="DEXDc"/>
    <property type="match status" value="1"/>
</dbReference>
<dbReference type="AlphaFoldDB" id="A0A1I3Z0L6"/>
<feature type="domain" description="Helicase ATP-binding" evidence="8">
    <location>
        <begin position="29"/>
        <end position="205"/>
    </location>
</feature>
<dbReference type="Proteomes" id="UP000198804">
    <property type="component" value="Unassembled WGS sequence"/>
</dbReference>
<dbReference type="InterPro" id="IPR011545">
    <property type="entry name" value="DEAD/DEAH_box_helicase_dom"/>
</dbReference>
<evidence type="ECO:0000259" key="9">
    <source>
        <dbReference type="PROSITE" id="PS51194"/>
    </source>
</evidence>
<dbReference type="InterPro" id="IPR044742">
    <property type="entry name" value="DEAD/DEAH_RhlB"/>
</dbReference>
<dbReference type="InterPro" id="IPR014001">
    <property type="entry name" value="Helicase_ATP-bd"/>
</dbReference>
<dbReference type="PANTHER" id="PTHR47959">
    <property type="entry name" value="ATP-DEPENDENT RNA HELICASE RHLE-RELATED"/>
    <property type="match status" value="1"/>
</dbReference>
<keyword evidence="4 6" id="KW-0067">ATP-binding</keyword>
<feature type="region of interest" description="Disordered" evidence="7">
    <location>
        <begin position="527"/>
        <end position="569"/>
    </location>
</feature>
<dbReference type="GO" id="GO:0005524">
    <property type="term" value="F:ATP binding"/>
    <property type="evidence" value="ECO:0007669"/>
    <property type="project" value="UniProtKB-KW"/>
</dbReference>